<organism evidence="1">
    <name type="scientific">Oryza punctata</name>
    <name type="common">Red rice</name>
    <dbReference type="NCBI Taxonomy" id="4537"/>
    <lineage>
        <taxon>Eukaryota</taxon>
        <taxon>Viridiplantae</taxon>
        <taxon>Streptophyta</taxon>
        <taxon>Embryophyta</taxon>
        <taxon>Tracheophyta</taxon>
        <taxon>Spermatophyta</taxon>
        <taxon>Magnoliopsida</taxon>
        <taxon>Liliopsida</taxon>
        <taxon>Poales</taxon>
        <taxon>Poaceae</taxon>
        <taxon>BOP clade</taxon>
        <taxon>Oryzoideae</taxon>
        <taxon>Oryzeae</taxon>
        <taxon>Oryzinae</taxon>
        <taxon>Oryza</taxon>
    </lineage>
</organism>
<dbReference type="Gramene" id="OPUNC07G01120.1">
    <property type="protein sequence ID" value="OPUNC07G01120.1"/>
    <property type="gene ID" value="OPUNC07G01120"/>
</dbReference>
<dbReference type="EnsemblPlants" id="OPUNC07G01120.1">
    <property type="protein sequence ID" value="OPUNC07G01120.1"/>
    <property type="gene ID" value="OPUNC07G01120"/>
</dbReference>
<sequence>MHGRVVVQKQNKLSHASRGDLYDINHLLELFRISMSSSIGRDSSSLGTVEFRQSKAVASRSSILSSL</sequence>
<dbReference type="HOGENOM" id="CLU_2816893_0_0_1"/>
<reference evidence="1" key="1">
    <citation type="submission" date="2015-04" db="UniProtKB">
        <authorList>
            <consortium name="EnsemblPlants"/>
        </authorList>
    </citation>
    <scope>IDENTIFICATION</scope>
</reference>
<dbReference type="Proteomes" id="UP000026962">
    <property type="component" value="Chromosome 7"/>
</dbReference>
<keyword evidence="2" id="KW-1185">Reference proteome</keyword>
<evidence type="ECO:0000313" key="2">
    <source>
        <dbReference type="Proteomes" id="UP000026962"/>
    </source>
</evidence>
<proteinExistence type="predicted"/>
<evidence type="ECO:0000313" key="1">
    <source>
        <dbReference type="EnsemblPlants" id="OPUNC07G01120.1"/>
    </source>
</evidence>
<dbReference type="AlphaFoldDB" id="A0A0E0LGE5"/>
<reference evidence="1" key="2">
    <citation type="submission" date="2018-05" db="EMBL/GenBank/DDBJ databases">
        <title>OpunRS2 (Oryza punctata Reference Sequence Version 2).</title>
        <authorList>
            <person name="Zhang J."/>
            <person name="Kudrna D."/>
            <person name="Lee S."/>
            <person name="Talag J."/>
            <person name="Welchert J."/>
            <person name="Wing R.A."/>
        </authorList>
    </citation>
    <scope>NUCLEOTIDE SEQUENCE [LARGE SCALE GENOMIC DNA]</scope>
</reference>
<accession>A0A0E0LGE5</accession>
<protein>
    <submittedName>
        <fullName evidence="1">Uncharacterized protein</fullName>
    </submittedName>
</protein>
<name>A0A0E0LGE5_ORYPU</name>